<reference evidence="1" key="1">
    <citation type="submission" date="2024-02" db="EMBL/GenBank/DDBJ databases">
        <authorList>
            <consortium name="ELIXIR-Norway"/>
            <consortium name="Elixir Norway"/>
        </authorList>
    </citation>
    <scope>NUCLEOTIDE SEQUENCE</scope>
</reference>
<protein>
    <submittedName>
        <fullName evidence="1">Uncharacterized protein</fullName>
    </submittedName>
</protein>
<evidence type="ECO:0000313" key="2">
    <source>
        <dbReference type="Proteomes" id="UP001497444"/>
    </source>
</evidence>
<dbReference type="InterPro" id="IPR011990">
    <property type="entry name" value="TPR-like_helical_dom_sf"/>
</dbReference>
<evidence type="ECO:0000313" key="1">
    <source>
        <dbReference type="EMBL" id="CAK9262412.1"/>
    </source>
</evidence>
<organism evidence="1 2">
    <name type="scientific">Sphagnum jensenii</name>
    <dbReference type="NCBI Taxonomy" id="128206"/>
    <lineage>
        <taxon>Eukaryota</taxon>
        <taxon>Viridiplantae</taxon>
        <taxon>Streptophyta</taxon>
        <taxon>Embryophyta</taxon>
        <taxon>Bryophyta</taxon>
        <taxon>Sphagnophytina</taxon>
        <taxon>Sphagnopsida</taxon>
        <taxon>Sphagnales</taxon>
        <taxon>Sphagnaceae</taxon>
        <taxon>Sphagnum</taxon>
    </lineage>
</organism>
<keyword evidence="2" id="KW-1185">Reference proteome</keyword>
<gene>
    <name evidence="1" type="ORF">CSSPJE1EN1_LOCUS7890</name>
</gene>
<proteinExistence type="predicted"/>
<dbReference type="EMBL" id="OZ020109">
    <property type="protein sequence ID" value="CAK9262412.1"/>
    <property type="molecule type" value="Genomic_DNA"/>
</dbReference>
<accession>A0ABP0W7H9</accession>
<name>A0ABP0W7H9_9BRYO</name>
<dbReference type="Proteomes" id="UP001497444">
    <property type="component" value="Chromosome 14"/>
</dbReference>
<dbReference type="Gene3D" id="1.25.40.10">
    <property type="entry name" value="Tetratricopeptide repeat domain"/>
    <property type="match status" value="1"/>
</dbReference>
<sequence>MVARYPVFEHKKTLERLWLDEQQKPPWVEAETAALPPGTFQLNIFGWDKMLWKYVKVGQPEKALQLFQLLQQQEGTSPDNFTSIHVLNACASL</sequence>